<dbReference type="Gene3D" id="2.30.30.40">
    <property type="entry name" value="SH3 Domains"/>
    <property type="match status" value="1"/>
</dbReference>
<evidence type="ECO:0008006" key="4">
    <source>
        <dbReference type="Google" id="ProtNLM"/>
    </source>
</evidence>
<evidence type="ECO:0000256" key="1">
    <source>
        <dbReference type="SAM" id="SignalP"/>
    </source>
</evidence>
<accession>A0ABX0XF57</accession>
<dbReference type="EMBL" id="JAATJH010000007">
    <property type="protein sequence ID" value="NJC27954.1"/>
    <property type="molecule type" value="Genomic_DNA"/>
</dbReference>
<comment type="caution">
    <text evidence="2">The sequence shown here is derived from an EMBL/GenBank/DDBJ whole genome shotgun (WGS) entry which is preliminary data.</text>
</comment>
<evidence type="ECO:0000313" key="2">
    <source>
        <dbReference type="EMBL" id="NJC27954.1"/>
    </source>
</evidence>
<evidence type="ECO:0000313" key="3">
    <source>
        <dbReference type="Proteomes" id="UP000770785"/>
    </source>
</evidence>
<sequence>MLRYLLITLLFTTTLSAQNINPDRNTVVATKGLLLRAQPSANGTIVTGIPFGETVDVFDPCDYGYLTAGNLRDYHRFDHGNGRLEYHDQTISGQWLRVRYGRDTGYVFDAYLAERFTTPTLLDDDANEIEPSLVMLEPGQDISASVYRPGDYHFYGVYETSPGRMALREVEINYFVASDELRDALFVSAKPARDLSFVVGSKTPLKPHTFSGRNFNAYSLIYTSYEGPERAKFGPSPGITVGEPGVDTFAEGPEIFVATPGGPVALRPDNSFAEEVFYAGAGDVDGDGVQDYRLIYSSERSWRPVLFLSSFGWKGVSFLTASGGCC</sequence>
<keyword evidence="3" id="KW-1185">Reference proteome</keyword>
<feature type="signal peptide" evidence="1">
    <location>
        <begin position="1"/>
        <end position="17"/>
    </location>
</feature>
<name>A0ABX0XF57_9BACT</name>
<dbReference type="RefSeq" id="WP_168039537.1">
    <property type="nucleotide sequence ID" value="NZ_JAATJH010000007.1"/>
</dbReference>
<reference evidence="2 3" key="1">
    <citation type="submission" date="2020-03" db="EMBL/GenBank/DDBJ databases">
        <title>Genomic Encyclopedia of Type Strains, Phase IV (KMG-IV): sequencing the most valuable type-strain genomes for metagenomic binning, comparative biology and taxonomic classification.</title>
        <authorList>
            <person name="Goeker M."/>
        </authorList>
    </citation>
    <scope>NUCLEOTIDE SEQUENCE [LARGE SCALE GENOMIC DNA]</scope>
    <source>
        <strain evidence="2 3">DSM 105096</strain>
    </source>
</reference>
<gene>
    <name evidence="2" type="ORF">GGR27_003473</name>
</gene>
<protein>
    <recommendedName>
        <fullName evidence="4">SH3b domain-containing protein</fullName>
    </recommendedName>
</protein>
<dbReference type="Proteomes" id="UP000770785">
    <property type="component" value="Unassembled WGS sequence"/>
</dbReference>
<proteinExistence type="predicted"/>
<organism evidence="2 3">
    <name type="scientific">Neolewinella antarctica</name>
    <dbReference type="NCBI Taxonomy" id="442734"/>
    <lineage>
        <taxon>Bacteria</taxon>
        <taxon>Pseudomonadati</taxon>
        <taxon>Bacteroidota</taxon>
        <taxon>Saprospiria</taxon>
        <taxon>Saprospirales</taxon>
        <taxon>Lewinellaceae</taxon>
        <taxon>Neolewinella</taxon>
    </lineage>
</organism>
<keyword evidence="1" id="KW-0732">Signal</keyword>
<feature type="chain" id="PRO_5046954225" description="SH3b domain-containing protein" evidence="1">
    <location>
        <begin position="18"/>
        <end position="326"/>
    </location>
</feature>